<name>A0ACA9LZI8_9GLOM</name>
<proteinExistence type="predicted"/>
<feature type="non-terminal residue" evidence="1">
    <location>
        <position position="67"/>
    </location>
</feature>
<gene>
    <name evidence="1" type="ORF">SCALOS_LOCUS5480</name>
</gene>
<evidence type="ECO:0000313" key="1">
    <source>
        <dbReference type="EMBL" id="CAG8560199.1"/>
    </source>
</evidence>
<sequence>ETIQREITDATGFQKQSCKAFTSVVSISPKSNTKFGVDGKRRVGKSCLISKFAEEDFNNGEYKDTLH</sequence>
<protein>
    <submittedName>
        <fullName evidence="1">1829_t:CDS:1</fullName>
    </submittedName>
</protein>
<organism evidence="1 2">
    <name type="scientific">Scutellospora calospora</name>
    <dbReference type="NCBI Taxonomy" id="85575"/>
    <lineage>
        <taxon>Eukaryota</taxon>
        <taxon>Fungi</taxon>
        <taxon>Fungi incertae sedis</taxon>
        <taxon>Mucoromycota</taxon>
        <taxon>Glomeromycotina</taxon>
        <taxon>Glomeromycetes</taxon>
        <taxon>Diversisporales</taxon>
        <taxon>Gigasporaceae</taxon>
        <taxon>Scutellospora</taxon>
    </lineage>
</organism>
<comment type="caution">
    <text evidence="1">The sequence shown here is derived from an EMBL/GenBank/DDBJ whole genome shotgun (WGS) entry which is preliminary data.</text>
</comment>
<evidence type="ECO:0000313" key="2">
    <source>
        <dbReference type="Proteomes" id="UP000789860"/>
    </source>
</evidence>
<dbReference type="EMBL" id="CAJVPM010008982">
    <property type="protein sequence ID" value="CAG8560199.1"/>
    <property type="molecule type" value="Genomic_DNA"/>
</dbReference>
<feature type="non-terminal residue" evidence="1">
    <location>
        <position position="1"/>
    </location>
</feature>
<accession>A0ACA9LZI8</accession>
<dbReference type="Proteomes" id="UP000789860">
    <property type="component" value="Unassembled WGS sequence"/>
</dbReference>
<reference evidence="1" key="1">
    <citation type="submission" date="2021-06" db="EMBL/GenBank/DDBJ databases">
        <authorList>
            <person name="Kallberg Y."/>
            <person name="Tangrot J."/>
            <person name="Rosling A."/>
        </authorList>
    </citation>
    <scope>NUCLEOTIDE SEQUENCE</scope>
    <source>
        <strain evidence="1">AU212A</strain>
    </source>
</reference>
<keyword evidence="2" id="KW-1185">Reference proteome</keyword>